<dbReference type="EMBL" id="CP001043">
    <property type="protein sequence ID" value="ACC69428.1"/>
    <property type="molecule type" value="Genomic_DNA"/>
</dbReference>
<feature type="region of interest" description="Disordered" evidence="1">
    <location>
        <begin position="60"/>
        <end position="81"/>
    </location>
</feature>
<dbReference type="AlphaFoldDB" id="B2JC64"/>
<gene>
    <name evidence="2" type="ordered locus">Bphy_0235</name>
</gene>
<dbReference type="Proteomes" id="UP000001192">
    <property type="component" value="Chromosome 1"/>
</dbReference>
<accession>B2JC64</accession>
<keyword evidence="3" id="KW-1185">Reference proteome</keyword>
<organism evidence="2 3">
    <name type="scientific">Paraburkholderia phymatum (strain DSM 17167 / CIP 108236 / LMG 21445 / STM815)</name>
    <name type="common">Burkholderia phymatum</name>
    <dbReference type="NCBI Taxonomy" id="391038"/>
    <lineage>
        <taxon>Bacteria</taxon>
        <taxon>Pseudomonadati</taxon>
        <taxon>Pseudomonadota</taxon>
        <taxon>Betaproteobacteria</taxon>
        <taxon>Burkholderiales</taxon>
        <taxon>Burkholderiaceae</taxon>
        <taxon>Paraburkholderia</taxon>
    </lineage>
</organism>
<sequence>MGFAFTRRQLYELVWQRPVSVVAESLGVSNVGLAKACRRGDIPLPPRGYWARLHAGQHVTRSQLPPRGPGASDRVDIGSGKPQAFRIDDNDDGSIAEYEIPQPPVYDETLEAIEKRIRQSLPQKFRYVHELENSQPLIAQLLREDDVRRNAMAKSGYSWDKPRFESRFEQRRLIFLSNLFRLLVALDVRCTIRGREARQIILQVGSQHVDLRVDLLESLRPRKRIPGGKSGALMALEVRVARWKHDDPEERLFWSDGPTGKLEIQLRDIAVALVLTGERQYRKAKQFSYEWNKHFAEDRIKRIGEAARAAEASAREELAQSERDRIGRLLSQVTAHQQAQLVRNYVCKVRDSKHALDERAFDGDFEAWSRWALSVADQIDPLCQSFDTERKANNE</sequence>
<evidence type="ECO:0000313" key="2">
    <source>
        <dbReference type="EMBL" id="ACC69428.1"/>
    </source>
</evidence>
<name>B2JC64_PARP8</name>
<protein>
    <submittedName>
        <fullName evidence="2">Uncharacterized protein</fullName>
    </submittedName>
</protein>
<proteinExistence type="predicted"/>
<reference evidence="3" key="1">
    <citation type="journal article" date="2014" name="Stand. Genomic Sci.">
        <title>Complete genome sequence of Burkholderia phymatum STM815(T), a broad host range and efficient nitrogen-fixing symbiont of Mimosa species.</title>
        <authorList>
            <person name="Moulin L."/>
            <person name="Klonowska A."/>
            <person name="Caroline B."/>
            <person name="Booth K."/>
            <person name="Vriezen J.A."/>
            <person name="Melkonian R."/>
            <person name="James E.K."/>
            <person name="Young J.P."/>
            <person name="Bena G."/>
            <person name="Hauser L."/>
            <person name="Land M."/>
            <person name="Kyrpides N."/>
            <person name="Bruce D."/>
            <person name="Chain P."/>
            <person name="Copeland A."/>
            <person name="Pitluck S."/>
            <person name="Woyke T."/>
            <person name="Lizotte-Waniewski M."/>
            <person name="Bristow J."/>
            <person name="Riley M."/>
        </authorList>
    </citation>
    <scope>NUCLEOTIDE SEQUENCE [LARGE SCALE GENOMIC DNA]</scope>
    <source>
        <strain evidence="3">DSM 17167 / CIP 108236 / LMG 21445 / STM815</strain>
    </source>
</reference>
<dbReference type="eggNOG" id="ENOG5033KUI">
    <property type="taxonomic scope" value="Bacteria"/>
</dbReference>
<dbReference type="OrthoDB" id="9777694at2"/>
<dbReference type="KEGG" id="bph:Bphy_0235"/>
<evidence type="ECO:0000313" key="3">
    <source>
        <dbReference type="Proteomes" id="UP000001192"/>
    </source>
</evidence>
<dbReference type="HOGENOM" id="CLU_038913_2_0_4"/>
<evidence type="ECO:0000256" key="1">
    <source>
        <dbReference type="SAM" id="MobiDB-lite"/>
    </source>
</evidence>
<dbReference type="RefSeq" id="WP_012399657.1">
    <property type="nucleotide sequence ID" value="NC_010622.1"/>
</dbReference>